<proteinExistence type="predicted"/>
<evidence type="ECO:0000256" key="1">
    <source>
        <dbReference type="SAM" id="Phobius"/>
    </source>
</evidence>
<feature type="transmembrane region" description="Helical" evidence="1">
    <location>
        <begin position="48"/>
        <end position="66"/>
    </location>
</feature>
<keyword evidence="3" id="KW-1185">Reference proteome</keyword>
<dbReference type="InterPro" id="IPR021848">
    <property type="entry name" value="HODM_asu-like"/>
</dbReference>
<accession>A0A225B0X1</accession>
<gene>
    <name evidence="2" type="ORF">UA08_03123</name>
</gene>
<dbReference type="AlphaFoldDB" id="A0A225B0X1"/>
<protein>
    <submittedName>
        <fullName evidence="2">Uncharacterized protein</fullName>
    </submittedName>
</protein>
<keyword evidence="1" id="KW-1133">Transmembrane helix</keyword>
<organism evidence="2 3">
    <name type="scientific">Talaromyces atroroseus</name>
    <dbReference type="NCBI Taxonomy" id="1441469"/>
    <lineage>
        <taxon>Eukaryota</taxon>
        <taxon>Fungi</taxon>
        <taxon>Dikarya</taxon>
        <taxon>Ascomycota</taxon>
        <taxon>Pezizomycotina</taxon>
        <taxon>Eurotiomycetes</taxon>
        <taxon>Eurotiomycetidae</taxon>
        <taxon>Eurotiales</taxon>
        <taxon>Trichocomaceae</taxon>
        <taxon>Talaromyces</taxon>
        <taxon>Talaromyces sect. Trachyspermi</taxon>
    </lineage>
</organism>
<sequence>MILSVCRDLSAKSRGQNTTIDCLSVQAFLQGVAHKAAGIMDILGFKTWVGLGILAMTSAYWGYSYYTSIANRRRRRLTVLFPKDSEKVVPTQNTPKAFKYEPAYDFDWRKTKPEQFRPFKPKYHLTMAIENLDPNHLILFDDTYETRLEIRRALLKEHNQQVVGITDENDARLTATIKELYTAIMVEYLPSRYPTIFKMTTCTMSPSSSIRNLVTGEVYPAKLAEFAPVRQALELLAKNVDEDFFILLPRSHSESSNTEEDKQTTYILHAYAACFPSGFQPAHKIGKSLSSIHGPLPGYKEKLEKSMDRFFRKLPVGKYVKRVNWSITVDEGLYSNFDKSGFAMSRKATGMTMDDLDLNRSFLRCERQTLHRLPQSKAIIFAFHTYQYPLQQIKAEGLGEQLAIAVDGLKLGNAPEIYTYKNAPKWAEAVKQYMRS</sequence>
<keyword evidence="1" id="KW-0812">Transmembrane</keyword>
<evidence type="ECO:0000313" key="3">
    <source>
        <dbReference type="Proteomes" id="UP000214365"/>
    </source>
</evidence>
<dbReference type="Proteomes" id="UP000214365">
    <property type="component" value="Unassembled WGS sequence"/>
</dbReference>
<dbReference type="OrthoDB" id="5043642at2759"/>
<name>A0A225B0X1_TALAT</name>
<comment type="caution">
    <text evidence="2">The sequence shown here is derived from an EMBL/GenBank/DDBJ whole genome shotgun (WGS) entry which is preliminary data.</text>
</comment>
<dbReference type="GeneID" id="31002878"/>
<reference evidence="2 3" key="1">
    <citation type="submission" date="2015-06" db="EMBL/GenBank/DDBJ databases">
        <title>Talaromyces atroroseus IBT 11181 draft genome.</title>
        <authorList>
            <person name="Rasmussen K.B."/>
            <person name="Rasmussen S."/>
            <person name="Petersen B."/>
            <person name="Sicheritz-Ponten T."/>
            <person name="Mortensen U.H."/>
            <person name="Thrane U."/>
        </authorList>
    </citation>
    <scope>NUCLEOTIDE SEQUENCE [LARGE SCALE GENOMIC DNA]</scope>
    <source>
        <strain evidence="2 3">IBT 11181</strain>
    </source>
</reference>
<evidence type="ECO:0000313" key="2">
    <source>
        <dbReference type="EMBL" id="OKL60906.1"/>
    </source>
</evidence>
<keyword evidence="1" id="KW-0472">Membrane</keyword>
<dbReference type="RefSeq" id="XP_020121027.1">
    <property type="nucleotide sequence ID" value="XM_020265899.1"/>
</dbReference>
<dbReference type="EMBL" id="LFMY01000004">
    <property type="protein sequence ID" value="OKL60906.1"/>
    <property type="molecule type" value="Genomic_DNA"/>
</dbReference>
<dbReference type="STRING" id="1441469.A0A225B0X1"/>
<dbReference type="Pfam" id="PF11927">
    <property type="entry name" value="HODM_asu-like"/>
    <property type="match status" value="1"/>
</dbReference>